<evidence type="ECO:0000256" key="1">
    <source>
        <dbReference type="SAM" id="SignalP"/>
    </source>
</evidence>
<dbReference type="Gene3D" id="1.50.10.20">
    <property type="match status" value="1"/>
</dbReference>
<dbReference type="InterPro" id="IPR032696">
    <property type="entry name" value="SQ_cyclase_C"/>
</dbReference>
<organism evidence="3 4">
    <name type="scientific">Paraclostridium sordellii</name>
    <name type="common">Clostridium sordellii</name>
    <dbReference type="NCBI Taxonomy" id="1505"/>
    <lineage>
        <taxon>Bacteria</taxon>
        <taxon>Bacillati</taxon>
        <taxon>Bacillota</taxon>
        <taxon>Clostridia</taxon>
        <taxon>Peptostreptococcales</taxon>
        <taxon>Peptostreptococcaceae</taxon>
        <taxon>Paraclostridium</taxon>
    </lineage>
</organism>
<proteinExistence type="predicted"/>
<keyword evidence="1" id="KW-0732">Signal</keyword>
<dbReference type="Pfam" id="PF13243">
    <property type="entry name" value="SQHop_cyclase_C"/>
    <property type="match status" value="1"/>
</dbReference>
<feature type="domain" description="Squalene cyclase C-terminal" evidence="2">
    <location>
        <begin position="196"/>
        <end position="266"/>
    </location>
</feature>
<dbReference type="Proteomes" id="UP000049127">
    <property type="component" value="Unassembled WGS sequence"/>
</dbReference>
<feature type="signal peptide" evidence="1">
    <location>
        <begin position="1"/>
        <end position="34"/>
    </location>
</feature>
<dbReference type="SUPFAM" id="SSF48239">
    <property type="entry name" value="Terpenoid cyclases/Protein prenyltransferases"/>
    <property type="match status" value="1"/>
</dbReference>
<gene>
    <name evidence="3" type="ORF">R28058_10121</name>
</gene>
<dbReference type="InterPro" id="IPR008930">
    <property type="entry name" value="Terpenoid_cyclase/PrenylTrfase"/>
</dbReference>
<protein>
    <submittedName>
        <fullName evidence="3">Surface/cell-adhesion protein</fullName>
    </submittedName>
</protein>
<evidence type="ECO:0000313" key="4">
    <source>
        <dbReference type="Proteomes" id="UP000049127"/>
    </source>
</evidence>
<name>A0A0C7R595_PARSO</name>
<dbReference type="EMBL" id="CEKZ01000003">
    <property type="protein sequence ID" value="CEQ03279.1"/>
    <property type="molecule type" value="Genomic_DNA"/>
</dbReference>
<sequence length="360" mass="40146">MKNNKMKKRAMMKKMVIAAIIAGILGGSTPNVFADNVQSINQSTEKISDSSFYISTKDAINQTGNYIYNKNKNPNYGSEWNIIGLSRSEVNISNSYYQEYYNNVVETLKGSNGELNNPTDYSRLILGITAIGKNASNVEGYNLIEKLSDFNYIKGQGLNSLVFALIAIDSNQYNIPEVNGEKVQTTRDMIINEILSMEISTGGWAFFGSKADVDMTAMILQALAKYKNDDRVKPAIDRGIDLLSKLQNKNGGYESWGSYNCENIAQVVVALTELGINPKTDERFIKDKSLVDSMMEFYVDGGGFKHVLSENKPNSMATEQGMYALVAYERFINGKNSLYNMSDSILNYNFINKSKNVVNL</sequence>
<feature type="chain" id="PRO_5009760307" evidence="1">
    <location>
        <begin position="35"/>
        <end position="360"/>
    </location>
</feature>
<dbReference type="CDD" id="cd00688">
    <property type="entry name" value="ISOPREN_C2_like"/>
    <property type="match status" value="1"/>
</dbReference>
<reference evidence="3 4" key="1">
    <citation type="submission" date="2015-01" db="EMBL/GenBank/DDBJ databases">
        <authorList>
            <person name="Aslett A.Martin."/>
            <person name="De Silva Nishadi"/>
        </authorList>
    </citation>
    <scope>NUCLEOTIDE SEQUENCE [LARGE SCALE GENOMIC DNA]</scope>
    <source>
        <strain evidence="3 4">R28058</strain>
    </source>
</reference>
<evidence type="ECO:0000259" key="2">
    <source>
        <dbReference type="Pfam" id="PF13243"/>
    </source>
</evidence>
<accession>A0A0C7R595</accession>
<dbReference type="AlphaFoldDB" id="A0A0C7R595"/>
<evidence type="ECO:0000313" key="3">
    <source>
        <dbReference type="EMBL" id="CEQ03279.1"/>
    </source>
</evidence>